<dbReference type="NCBIfam" id="TIGR02823">
    <property type="entry name" value="oxido_YhdH"/>
    <property type="match status" value="1"/>
</dbReference>
<dbReference type="InterPro" id="IPR013154">
    <property type="entry name" value="ADH-like_N"/>
</dbReference>
<dbReference type="Proteomes" id="UP000186817">
    <property type="component" value="Unassembled WGS sequence"/>
</dbReference>
<gene>
    <name evidence="2" type="primary">acuI</name>
    <name evidence="2" type="ORF">AK812_SmicGene5127</name>
</gene>
<dbReference type="EMBL" id="LSRX01000066">
    <property type="protein sequence ID" value="OLQ11050.1"/>
    <property type="molecule type" value="Genomic_DNA"/>
</dbReference>
<dbReference type="Pfam" id="PF00107">
    <property type="entry name" value="ADH_zinc_N"/>
    <property type="match status" value="1"/>
</dbReference>
<evidence type="ECO:0000259" key="1">
    <source>
        <dbReference type="SMART" id="SM00829"/>
    </source>
</evidence>
<comment type="caution">
    <text evidence="2">The sequence shown here is derived from an EMBL/GenBank/DDBJ whole genome shotgun (WGS) entry which is preliminary data.</text>
</comment>
<dbReference type="SUPFAM" id="SSF51735">
    <property type="entry name" value="NAD(P)-binding Rossmann-fold domains"/>
    <property type="match status" value="1"/>
</dbReference>
<proteinExistence type="predicted"/>
<dbReference type="InterPro" id="IPR036291">
    <property type="entry name" value="NAD(P)-bd_dom_sf"/>
</dbReference>
<evidence type="ECO:0000313" key="3">
    <source>
        <dbReference type="Proteomes" id="UP000186817"/>
    </source>
</evidence>
<name>A0A1Q9EUG9_SYMMI</name>
<organism evidence="2 3">
    <name type="scientific">Symbiodinium microadriaticum</name>
    <name type="common">Dinoflagellate</name>
    <name type="synonym">Zooxanthella microadriatica</name>
    <dbReference type="NCBI Taxonomy" id="2951"/>
    <lineage>
        <taxon>Eukaryota</taxon>
        <taxon>Sar</taxon>
        <taxon>Alveolata</taxon>
        <taxon>Dinophyceae</taxon>
        <taxon>Suessiales</taxon>
        <taxon>Symbiodiniaceae</taxon>
        <taxon>Symbiodinium</taxon>
    </lineage>
</organism>
<dbReference type="InterPro" id="IPR014188">
    <property type="entry name" value="Acrylyl-CoA_reductase_AcuI"/>
</dbReference>
<dbReference type="Gene3D" id="3.90.180.10">
    <property type="entry name" value="Medium-chain alcohol dehydrogenases, catalytic domain"/>
    <property type="match status" value="1"/>
</dbReference>
<dbReference type="InterPro" id="IPR013149">
    <property type="entry name" value="ADH-like_C"/>
</dbReference>
<dbReference type="Gene3D" id="3.40.50.720">
    <property type="entry name" value="NAD(P)-binding Rossmann-like Domain"/>
    <property type="match status" value="1"/>
</dbReference>
<accession>A0A1Q9EUG9</accession>
<dbReference type="PANTHER" id="PTHR43677:SF1">
    <property type="entry name" value="ACRYLYL-COA REDUCTASE ACUI-RELATED"/>
    <property type="match status" value="1"/>
</dbReference>
<dbReference type="InterPro" id="IPR020843">
    <property type="entry name" value="ER"/>
</dbReference>
<evidence type="ECO:0000313" key="2">
    <source>
        <dbReference type="EMBL" id="OLQ11050.1"/>
    </source>
</evidence>
<dbReference type="InterPro" id="IPR051397">
    <property type="entry name" value="Zn-ADH-like_protein"/>
</dbReference>
<dbReference type="GO" id="GO:0043957">
    <property type="term" value="F:acryloyl-CoA reductase (NADPH) activity"/>
    <property type="evidence" value="ECO:0007669"/>
    <property type="project" value="TreeGrafter"/>
</dbReference>
<dbReference type="Pfam" id="PF08240">
    <property type="entry name" value="ADH_N"/>
    <property type="match status" value="1"/>
</dbReference>
<dbReference type="SMART" id="SM00829">
    <property type="entry name" value="PKS_ER"/>
    <property type="match status" value="1"/>
</dbReference>
<protein>
    <submittedName>
        <fullName evidence="2">Putative acrylyl-CoA reductase AcuI</fullName>
    </submittedName>
</protein>
<sequence>MWAQVTEYVGASDRKRVGASDRERVGASDGATEGRKWVVFVAPDKELEELGALDMSFRRKPALSEHADRCRNSEAFQVDKLEDEAHKSELAKILEEIKVVAVTNMPMRMIRTRDDKMMMMMGRDDAAGHDGSGQGTVVVAVTVVGVMKSYSRPDDIADLDAGAGGCDEAAVHMKAKLLLPLASTRSGFQLPALARPAMVLAAPYRGHQENHPKPPWRKLLFRGLLACPKVQPILPLRALITPIRAIPCPRTAWAMAAALRLSRLLRHLATQSVAAPAETFRGWVVNAEKGSLKHRAIDHFAACAQLPQQDAAANVVVNVHFSDLNYKDAMILQGQHGVVRKFPIVPGIDLAGVVVESHSPLWKPGDEVVLTGNKIGQHFDGGYAEFCRVQAEWLVAKPKVFTLEECMMIGTAGFTAMQMVMELEEAGRLGQISGPVLVLGAAGGAGSAAVAILAQLGHHVVASSGRADTLADYLKGLGAKEVIGRLEPTGLKKPLQDQRWAAVVDCAGGPALGTALAQLKFQGAAACIGVAGGSGLDSTIFPFVLRGVRLLGVDSTLPWNVSGLGEDPAEWQRNRDRRLEIWRRMATDLPVQALRRMHEATIPLEELPAWGDKLLSGLVRGRVVVRVAA</sequence>
<reference evidence="2 3" key="1">
    <citation type="submission" date="2016-02" db="EMBL/GenBank/DDBJ databases">
        <title>Genome analysis of coral dinoflagellate symbionts highlights evolutionary adaptations to a symbiotic lifestyle.</title>
        <authorList>
            <person name="Aranda M."/>
            <person name="Li Y."/>
            <person name="Liew Y.J."/>
            <person name="Baumgarten S."/>
            <person name="Simakov O."/>
            <person name="Wilson M."/>
            <person name="Piel J."/>
            <person name="Ashoor H."/>
            <person name="Bougouffa S."/>
            <person name="Bajic V.B."/>
            <person name="Ryu T."/>
            <person name="Ravasi T."/>
            <person name="Bayer T."/>
            <person name="Micklem G."/>
            <person name="Kim H."/>
            <person name="Bhak J."/>
            <person name="Lajeunesse T.C."/>
            <person name="Voolstra C.R."/>
        </authorList>
    </citation>
    <scope>NUCLEOTIDE SEQUENCE [LARGE SCALE GENOMIC DNA]</scope>
    <source>
        <strain evidence="2 3">CCMP2467</strain>
    </source>
</reference>
<dbReference type="SUPFAM" id="SSF50129">
    <property type="entry name" value="GroES-like"/>
    <property type="match status" value="1"/>
</dbReference>
<dbReference type="AlphaFoldDB" id="A0A1Q9EUG9"/>
<dbReference type="PANTHER" id="PTHR43677">
    <property type="entry name" value="SHORT-CHAIN DEHYDROGENASE/REDUCTASE"/>
    <property type="match status" value="1"/>
</dbReference>
<feature type="domain" description="Enoyl reductase (ER)" evidence="1">
    <location>
        <begin position="295"/>
        <end position="625"/>
    </location>
</feature>
<dbReference type="OrthoDB" id="443250at2759"/>
<keyword evidence="3" id="KW-1185">Reference proteome</keyword>
<dbReference type="InterPro" id="IPR011032">
    <property type="entry name" value="GroES-like_sf"/>
</dbReference>